<dbReference type="EMBL" id="JAMYWD010000008">
    <property type="protein sequence ID" value="KAJ4964256.1"/>
    <property type="molecule type" value="Genomic_DNA"/>
</dbReference>
<proteinExistence type="predicted"/>
<dbReference type="Proteomes" id="UP001141806">
    <property type="component" value="Unassembled WGS sequence"/>
</dbReference>
<name>A0A9Q0HFF2_9MAGN</name>
<feature type="compositionally biased region" description="Polar residues" evidence="1">
    <location>
        <begin position="40"/>
        <end position="49"/>
    </location>
</feature>
<sequence length="249" mass="26371">MSGSPPLCLHYEVFGHEGVSCSLNPANPEGVVNKEKKVPSNASGTTDAPATNLKEKSSSVEDEIYVEEIQFQGKDGVSKKKRRSRAHSGRARKTNLLDLDGNLDRVDGDIAVVRQSCDDDLGLLNPTVGSDGIGSSLPNPSPIITPVLQCSSRFEPLAGLADGSVPSLQLESLAIPALCQLPLLSPSCIISSTPPSDLPLAESADTVNGDRLPAVDPFGSCGTSIQEISLRPLSHSLQRTQCEKLCWPF</sequence>
<comment type="caution">
    <text evidence="2">The sequence shown here is derived from an EMBL/GenBank/DDBJ whole genome shotgun (WGS) entry which is preliminary data.</text>
</comment>
<evidence type="ECO:0000313" key="3">
    <source>
        <dbReference type="Proteomes" id="UP001141806"/>
    </source>
</evidence>
<keyword evidence="3" id="KW-1185">Reference proteome</keyword>
<reference evidence="2" key="1">
    <citation type="journal article" date="2023" name="Plant J.">
        <title>The genome of the king protea, Protea cynaroides.</title>
        <authorList>
            <person name="Chang J."/>
            <person name="Duong T.A."/>
            <person name="Schoeman C."/>
            <person name="Ma X."/>
            <person name="Roodt D."/>
            <person name="Barker N."/>
            <person name="Li Z."/>
            <person name="Van de Peer Y."/>
            <person name="Mizrachi E."/>
        </authorList>
    </citation>
    <scope>NUCLEOTIDE SEQUENCE</scope>
    <source>
        <tissue evidence="2">Young leaves</tissue>
    </source>
</reference>
<protein>
    <submittedName>
        <fullName evidence="2">Uncharacterized protein</fullName>
    </submittedName>
</protein>
<organism evidence="2 3">
    <name type="scientific">Protea cynaroides</name>
    <dbReference type="NCBI Taxonomy" id="273540"/>
    <lineage>
        <taxon>Eukaryota</taxon>
        <taxon>Viridiplantae</taxon>
        <taxon>Streptophyta</taxon>
        <taxon>Embryophyta</taxon>
        <taxon>Tracheophyta</taxon>
        <taxon>Spermatophyta</taxon>
        <taxon>Magnoliopsida</taxon>
        <taxon>Proteales</taxon>
        <taxon>Proteaceae</taxon>
        <taxon>Protea</taxon>
    </lineage>
</organism>
<evidence type="ECO:0000313" key="2">
    <source>
        <dbReference type="EMBL" id="KAJ4964256.1"/>
    </source>
</evidence>
<feature type="region of interest" description="Disordered" evidence="1">
    <location>
        <begin position="25"/>
        <end position="59"/>
    </location>
</feature>
<evidence type="ECO:0000256" key="1">
    <source>
        <dbReference type="SAM" id="MobiDB-lite"/>
    </source>
</evidence>
<gene>
    <name evidence="2" type="ORF">NE237_024195</name>
</gene>
<accession>A0A9Q0HFF2</accession>
<dbReference type="AlphaFoldDB" id="A0A9Q0HFF2"/>